<reference evidence="2 3" key="1">
    <citation type="submission" date="2015-05" db="EMBL/GenBank/DDBJ databases">
        <title>Evolution of Trichinella species and genotypes.</title>
        <authorList>
            <person name="Korhonen P.K."/>
            <person name="Edoardo P."/>
            <person name="Giuseppe L.R."/>
            <person name="Gasser R.B."/>
        </authorList>
    </citation>
    <scope>NUCLEOTIDE SEQUENCE [LARGE SCALE GENOMIC DNA]</scope>
    <source>
        <strain evidence="2">ISS10</strain>
    </source>
</reference>
<evidence type="ECO:0000256" key="1">
    <source>
        <dbReference type="SAM" id="MobiDB-lite"/>
    </source>
</evidence>
<dbReference type="AlphaFoldDB" id="A0A0V1LHV9"/>
<accession>A0A0V1LHV9</accession>
<protein>
    <submittedName>
        <fullName evidence="2">Uncharacterized protein</fullName>
    </submittedName>
</protein>
<evidence type="ECO:0000313" key="3">
    <source>
        <dbReference type="Proteomes" id="UP000054721"/>
    </source>
</evidence>
<feature type="region of interest" description="Disordered" evidence="1">
    <location>
        <begin position="99"/>
        <end position="123"/>
    </location>
</feature>
<evidence type="ECO:0000313" key="2">
    <source>
        <dbReference type="EMBL" id="KRZ59088.1"/>
    </source>
</evidence>
<gene>
    <name evidence="2" type="ORF">T02_13106</name>
</gene>
<comment type="caution">
    <text evidence="2">The sequence shown here is derived from an EMBL/GenBank/DDBJ whole genome shotgun (WGS) entry which is preliminary data.</text>
</comment>
<dbReference type="EMBL" id="JYDW01000047">
    <property type="protein sequence ID" value="KRZ59088.1"/>
    <property type="molecule type" value="Genomic_DNA"/>
</dbReference>
<proteinExistence type="predicted"/>
<name>A0A0V1LHV9_9BILA</name>
<dbReference type="Proteomes" id="UP000054721">
    <property type="component" value="Unassembled WGS sequence"/>
</dbReference>
<keyword evidence="3" id="KW-1185">Reference proteome</keyword>
<sequence>MSQSAYHLIHHRVRAGGASAATRRAVHCLVMRLTSKPCFAVQFDLSQTLKCCTSPCATHNALSGCRAPLHCLHHRLVTRQDGEMSSFKKMLKATYDQTEGQQLASKRTVPGFTSETSTSKDNASSSRAWLNSVAFTIACFDTSNALTAFFGNCNHTYTLKHNKEHMDIENYSRRMLLCQKCTEIVPAIRLINRLQFPGLVTACRSCCRRHWLQLPKKCSALTATTDINHPY</sequence>
<dbReference type="OrthoDB" id="10657218at2759"/>
<organism evidence="2 3">
    <name type="scientific">Trichinella nativa</name>
    <dbReference type="NCBI Taxonomy" id="6335"/>
    <lineage>
        <taxon>Eukaryota</taxon>
        <taxon>Metazoa</taxon>
        <taxon>Ecdysozoa</taxon>
        <taxon>Nematoda</taxon>
        <taxon>Enoplea</taxon>
        <taxon>Dorylaimia</taxon>
        <taxon>Trichinellida</taxon>
        <taxon>Trichinellidae</taxon>
        <taxon>Trichinella</taxon>
    </lineage>
</organism>